<name>A0A343JED1_9CLOT</name>
<dbReference type="KEGG" id="cia:BEN51_10455"/>
<dbReference type="InterPro" id="IPR000515">
    <property type="entry name" value="MetI-like"/>
</dbReference>
<gene>
    <name evidence="9" type="ORF">BEN51_10455</name>
</gene>
<feature type="transmembrane region" description="Helical" evidence="7">
    <location>
        <begin position="217"/>
        <end position="238"/>
    </location>
</feature>
<accession>A0A343JED1</accession>
<keyword evidence="6 7" id="KW-0472">Membrane</keyword>
<organism evidence="9 10">
    <name type="scientific">Clostridium isatidis</name>
    <dbReference type="NCBI Taxonomy" id="182773"/>
    <lineage>
        <taxon>Bacteria</taxon>
        <taxon>Bacillati</taxon>
        <taxon>Bacillota</taxon>
        <taxon>Clostridia</taxon>
        <taxon>Eubacteriales</taxon>
        <taxon>Clostridiaceae</taxon>
        <taxon>Clostridium</taxon>
    </lineage>
</organism>
<dbReference type="InterPro" id="IPR035906">
    <property type="entry name" value="MetI-like_sf"/>
</dbReference>
<dbReference type="GO" id="GO:0055085">
    <property type="term" value="P:transmembrane transport"/>
    <property type="evidence" value="ECO:0007669"/>
    <property type="project" value="InterPro"/>
</dbReference>
<evidence type="ECO:0000256" key="5">
    <source>
        <dbReference type="ARBA" id="ARBA00022989"/>
    </source>
</evidence>
<dbReference type="CDD" id="cd06261">
    <property type="entry name" value="TM_PBP2"/>
    <property type="match status" value="1"/>
</dbReference>
<dbReference type="Proteomes" id="UP000264883">
    <property type="component" value="Chromosome"/>
</dbReference>
<dbReference type="AlphaFoldDB" id="A0A343JED1"/>
<dbReference type="Gene3D" id="1.10.3720.10">
    <property type="entry name" value="MetI-like"/>
    <property type="match status" value="1"/>
</dbReference>
<dbReference type="Pfam" id="PF00528">
    <property type="entry name" value="BPD_transp_1"/>
    <property type="match status" value="1"/>
</dbReference>
<evidence type="ECO:0000259" key="8">
    <source>
        <dbReference type="PROSITE" id="PS50928"/>
    </source>
</evidence>
<dbReference type="GO" id="GO:0005886">
    <property type="term" value="C:plasma membrane"/>
    <property type="evidence" value="ECO:0007669"/>
    <property type="project" value="UniProtKB-SubCell"/>
</dbReference>
<evidence type="ECO:0000313" key="10">
    <source>
        <dbReference type="Proteomes" id="UP000264883"/>
    </source>
</evidence>
<keyword evidence="4 7" id="KW-0812">Transmembrane</keyword>
<dbReference type="PANTHER" id="PTHR30151">
    <property type="entry name" value="ALKANE SULFONATE ABC TRANSPORTER-RELATED, MEMBRANE SUBUNIT"/>
    <property type="match status" value="1"/>
</dbReference>
<dbReference type="OrthoDB" id="9804353at2"/>
<evidence type="ECO:0000256" key="2">
    <source>
        <dbReference type="ARBA" id="ARBA00022448"/>
    </source>
</evidence>
<dbReference type="PROSITE" id="PS50928">
    <property type="entry name" value="ABC_TM1"/>
    <property type="match status" value="1"/>
</dbReference>
<dbReference type="RefSeq" id="WP_119866024.1">
    <property type="nucleotide sequence ID" value="NZ_CP016786.1"/>
</dbReference>
<sequence length="249" mass="27900">MKKFKRLLGFIEGFLMVNLLWFIGAKLMNSRILPNPLEIYKNLPELFKKDLAGHVGASLYRVGWGLLIAFVIGILIGLIMGYSDKMNKFLNPLIYFSYPVPKMALLPIVMTLFGLGDLSKIIMIVLITVFPIIVSVRDSIINVGKENYNVLTSLGASRLQLFIHVTLPSIVPDILTNIRLSLGTAFSILFFSEGYGTSEGLGYFIQDSWSRINYIDLYSGILVLSILGLVLFILLDLIEGLACRWNREG</sequence>
<comment type="similarity">
    <text evidence="7">Belongs to the binding-protein-dependent transport system permease family.</text>
</comment>
<feature type="domain" description="ABC transmembrane type-1" evidence="8">
    <location>
        <begin position="55"/>
        <end position="239"/>
    </location>
</feature>
<evidence type="ECO:0000313" key="9">
    <source>
        <dbReference type="EMBL" id="ASW43889.1"/>
    </source>
</evidence>
<feature type="transmembrane region" description="Helical" evidence="7">
    <location>
        <begin position="7"/>
        <end position="28"/>
    </location>
</feature>
<comment type="subcellular location">
    <subcellularLocation>
        <location evidence="1 7">Cell membrane</location>
        <topology evidence="1 7">Multi-pass membrane protein</topology>
    </subcellularLocation>
</comment>
<protein>
    <submittedName>
        <fullName evidence="9">ABC transporter permease</fullName>
    </submittedName>
</protein>
<feature type="transmembrane region" description="Helical" evidence="7">
    <location>
        <begin position="121"/>
        <end position="140"/>
    </location>
</feature>
<dbReference type="PANTHER" id="PTHR30151:SF0">
    <property type="entry name" value="ABC TRANSPORTER PERMEASE PROTEIN MJ0413-RELATED"/>
    <property type="match status" value="1"/>
</dbReference>
<keyword evidence="5 7" id="KW-1133">Transmembrane helix</keyword>
<reference evidence="9 10" key="1">
    <citation type="submission" date="2016-08" db="EMBL/GenBank/DDBJ databases">
        <title>Complete Genome Sequence Of The Indigo Reducing Clostridium isatidis DSM15098.</title>
        <authorList>
            <person name="Little G.T."/>
            <person name="Minton N.P."/>
        </authorList>
    </citation>
    <scope>NUCLEOTIDE SEQUENCE [LARGE SCALE GENOMIC DNA]</scope>
    <source>
        <strain evidence="9 10">DSM 15098</strain>
    </source>
</reference>
<feature type="transmembrane region" description="Helical" evidence="7">
    <location>
        <begin position="62"/>
        <end position="81"/>
    </location>
</feature>
<dbReference type="SUPFAM" id="SSF161098">
    <property type="entry name" value="MetI-like"/>
    <property type="match status" value="1"/>
</dbReference>
<keyword evidence="2 7" id="KW-0813">Transport</keyword>
<proteinExistence type="inferred from homology"/>
<evidence type="ECO:0000256" key="4">
    <source>
        <dbReference type="ARBA" id="ARBA00022692"/>
    </source>
</evidence>
<evidence type="ECO:0000256" key="3">
    <source>
        <dbReference type="ARBA" id="ARBA00022475"/>
    </source>
</evidence>
<dbReference type="EMBL" id="CP016786">
    <property type="protein sequence ID" value="ASW43889.1"/>
    <property type="molecule type" value="Genomic_DNA"/>
</dbReference>
<keyword evidence="3" id="KW-1003">Cell membrane</keyword>
<evidence type="ECO:0000256" key="1">
    <source>
        <dbReference type="ARBA" id="ARBA00004651"/>
    </source>
</evidence>
<feature type="transmembrane region" description="Helical" evidence="7">
    <location>
        <begin position="93"/>
        <end position="115"/>
    </location>
</feature>
<evidence type="ECO:0000256" key="6">
    <source>
        <dbReference type="ARBA" id="ARBA00023136"/>
    </source>
</evidence>
<evidence type="ECO:0000256" key="7">
    <source>
        <dbReference type="RuleBase" id="RU363032"/>
    </source>
</evidence>
<keyword evidence="10" id="KW-1185">Reference proteome</keyword>